<evidence type="ECO:0000256" key="3">
    <source>
        <dbReference type="ARBA" id="ARBA00022692"/>
    </source>
</evidence>
<accession>A0ABZ0PI71</accession>
<sequence length="194" mass="21080">MEWVIPAVLVALVTWGGLIRTRLRRLRAEAVGTWPALAARLQRRHGLVTPLVQALQDLPRKAQKPVQALVKARNAALVADLSPMAAGLAEQALETAIVNALAHGEAHPDQVDPARLAQLAHSFEEMAEEITDAAEAFNHAVFAYNMACVGTPAIVIAKWLNFYKLEYFGLDQAEREALTQIERGHAPAPGARMG</sequence>
<dbReference type="InterPro" id="IPR007156">
    <property type="entry name" value="MamQ_LemA"/>
</dbReference>
<dbReference type="EMBL" id="CP137852">
    <property type="protein sequence ID" value="WPB84835.1"/>
    <property type="molecule type" value="Genomic_DNA"/>
</dbReference>
<evidence type="ECO:0000256" key="1">
    <source>
        <dbReference type="ARBA" id="ARBA00004167"/>
    </source>
</evidence>
<dbReference type="Proteomes" id="UP001305521">
    <property type="component" value="Chromosome"/>
</dbReference>
<dbReference type="InterPro" id="IPR023353">
    <property type="entry name" value="LemA-like_dom_sf"/>
</dbReference>
<gene>
    <name evidence="6" type="ORF">R9Z33_22420</name>
</gene>
<proteinExistence type="inferred from homology"/>
<dbReference type="RefSeq" id="WP_318648797.1">
    <property type="nucleotide sequence ID" value="NZ_CP137852.1"/>
</dbReference>
<keyword evidence="3" id="KW-0812">Transmembrane</keyword>
<comment type="subcellular location">
    <subcellularLocation>
        <location evidence="1">Membrane</location>
        <topology evidence="1">Single-pass membrane protein</topology>
    </subcellularLocation>
</comment>
<organism evidence="6 7">
    <name type="scientific">Sediminicoccus rosea</name>
    <dbReference type="NCBI Taxonomy" id="1225128"/>
    <lineage>
        <taxon>Bacteria</taxon>
        <taxon>Pseudomonadati</taxon>
        <taxon>Pseudomonadota</taxon>
        <taxon>Alphaproteobacteria</taxon>
        <taxon>Acetobacterales</taxon>
        <taxon>Roseomonadaceae</taxon>
        <taxon>Sediminicoccus</taxon>
    </lineage>
</organism>
<evidence type="ECO:0000256" key="5">
    <source>
        <dbReference type="ARBA" id="ARBA00023136"/>
    </source>
</evidence>
<evidence type="ECO:0000313" key="6">
    <source>
        <dbReference type="EMBL" id="WPB84835.1"/>
    </source>
</evidence>
<keyword evidence="7" id="KW-1185">Reference proteome</keyword>
<protein>
    <submittedName>
        <fullName evidence="6">LemA family protein</fullName>
    </submittedName>
</protein>
<dbReference type="SUPFAM" id="SSF140478">
    <property type="entry name" value="LemA-like"/>
    <property type="match status" value="1"/>
</dbReference>
<reference evidence="6 7" key="1">
    <citation type="submission" date="2023-11" db="EMBL/GenBank/DDBJ databases">
        <title>Arctic aerobic anoxygenic photoheterotroph Sediminicoccus rosea KRV36 adapts its photosynthesis to long days of polar summer.</title>
        <authorList>
            <person name="Tomasch J."/>
            <person name="Kopejtka K."/>
            <person name="Bily T."/>
            <person name="Gardiner A.T."/>
            <person name="Gardian Z."/>
            <person name="Shivaramu S."/>
            <person name="Koblizek M."/>
            <person name="Engelhardt F."/>
            <person name="Kaftan D."/>
        </authorList>
    </citation>
    <scope>NUCLEOTIDE SEQUENCE [LARGE SCALE GENOMIC DNA]</scope>
    <source>
        <strain evidence="6 7">R-30</strain>
    </source>
</reference>
<dbReference type="Gene3D" id="1.20.1440.20">
    <property type="entry name" value="LemA-like domain"/>
    <property type="match status" value="1"/>
</dbReference>
<name>A0ABZ0PI71_9PROT</name>
<dbReference type="PANTHER" id="PTHR34478">
    <property type="entry name" value="PROTEIN LEMA"/>
    <property type="match status" value="1"/>
</dbReference>
<comment type="similarity">
    <text evidence="2">Belongs to the LemA family.</text>
</comment>
<keyword evidence="4" id="KW-1133">Transmembrane helix</keyword>
<evidence type="ECO:0000256" key="4">
    <source>
        <dbReference type="ARBA" id="ARBA00022989"/>
    </source>
</evidence>
<keyword evidence="5" id="KW-0472">Membrane</keyword>
<dbReference type="PANTHER" id="PTHR34478:SF1">
    <property type="entry name" value="PROTEIN LEMA"/>
    <property type="match status" value="1"/>
</dbReference>
<evidence type="ECO:0000313" key="7">
    <source>
        <dbReference type="Proteomes" id="UP001305521"/>
    </source>
</evidence>
<dbReference type="Pfam" id="PF04011">
    <property type="entry name" value="LemA"/>
    <property type="match status" value="1"/>
</dbReference>
<evidence type="ECO:0000256" key="2">
    <source>
        <dbReference type="ARBA" id="ARBA00008854"/>
    </source>
</evidence>